<dbReference type="InterPro" id="IPR001245">
    <property type="entry name" value="Ser-Thr/Tyr_kinase_cat_dom"/>
</dbReference>
<sequence length="514" mass="56877">MSDVHVFQSAQAFDDSTQCELKTCKSNVIAYTTSTCEPSYVATKSLDGRVDADAFDPQLFRYNDSANEGSLTPLMLAQKSSWDMNDDSATFIVPCFQVNAKSVGDNTQDRNWSALVVLGFILARHQWSSSNQTQKLASGLWEDDVITANRIPMEKVRFLKIISSGTLGEIYAGVYNDERVAVKMLLPSSRRDVKLVNEFLTEAKLTATLEHPHIVTFIGVVWDTFSDLCIVLEFVDVSVEFSEAVPQSIIELGNACVSVNPSERPSAVEALSKLEVILSKDRGAFGEVYAGTYNNERVAIKMLLSSTRRDIKLVSEFLTEAKLTASMEHPRIVACIGIAWDSLSDLCVVLEFMDGGDLRTLLSNYEKEGHPIGFDREKVTIALHVAHALTYLHSLDPPVIHRDLKSRNILLSGTHEAKLIDFGISRERLDRTMTAGVGTSLWMAPEVMTGEKYDDKADVFSFGVVLSELDSHTLPYTQVKQEMLNTHGRQITDATLLQRVAMGTVAVEFSKAGP</sequence>
<dbReference type="GO" id="GO:0005524">
    <property type="term" value="F:ATP binding"/>
    <property type="evidence" value="ECO:0007669"/>
    <property type="project" value="InterPro"/>
</dbReference>
<dbReference type="PROSITE" id="PS50011">
    <property type="entry name" value="PROTEIN_KINASE_DOM"/>
    <property type="match status" value="1"/>
</dbReference>
<accession>G4YTD9</accession>
<dbReference type="KEGG" id="psoj:PHYSODRAFT_324321"/>
<keyword evidence="3" id="KW-1185">Reference proteome</keyword>
<dbReference type="Gene3D" id="1.10.510.10">
    <property type="entry name" value="Transferase(Phosphotransferase) domain 1"/>
    <property type="match status" value="1"/>
</dbReference>
<dbReference type="EMBL" id="JH159152">
    <property type="protein sequence ID" value="EGZ23061.1"/>
    <property type="molecule type" value="Genomic_DNA"/>
</dbReference>
<dbReference type="GO" id="GO:0004674">
    <property type="term" value="F:protein serine/threonine kinase activity"/>
    <property type="evidence" value="ECO:0007669"/>
    <property type="project" value="TreeGrafter"/>
</dbReference>
<dbReference type="STRING" id="1094619.G4YTD9"/>
<dbReference type="InterPro" id="IPR000719">
    <property type="entry name" value="Prot_kinase_dom"/>
</dbReference>
<dbReference type="InterPro" id="IPR051681">
    <property type="entry name" value="Ser/Thr_Kinases-Pseudokinases"/>
</dbReference>
<gene>
    <name evidence="2" type="ORF">PHYSODRAFT_324321</name>
</gene>
<dbReference type="InterPro" id="IPR011009">
    <property type="entry name" value="Kinase-like_dom_sf"/>
</dbReference>
<dbReference type="AlphaFoldDB" id="G4YTD9"/>
<dbReference type="SMART" id="SM00220">
    <property type="entry name" value="S_TKc"/>
    <property type="match status" value="1"/>
</dbReference>
<name>G4YTD9_PHYSP</name>
<dbReference type="PROSITE" id="PS00108">
    <property type="entry name" value="PROTEIN_KINASE_ST"/>
    <property type="match status" value="1"/>
</dbReference>
<dbReference type="SMR" id="G4YTD9"/>
<evidence type="ECO:0000313" key="2">
    <source>
        <dbReference type="EMBL" id="EGZ23061.1"/>
    </source>
</evidence>
<proteinExistence type="predicted"/>
<evidence type="ECO:0000313" key="3">
    <source>
        <dbReference type="Proteomes" id="UP000002640"/>
    </source>
</evidence>
<dbReference type="PANTHER" id="PTHR44329">
    <property type="entry name" value="SERINE/THREONINE-PROTEIN KINASE TNNI3K-RELATED"/>
    <property type="match status" value="1"/>
</dbReference>
<dbReference type="InterPro" id="IPR008271">
    <property type="entry name" value="Ser/Thr_kinase_AS"/>
</dbReference>
<reference evidence="2 3" key="1">
    <citation type="journal article" date="2006" name="Science">
        <title>Phytophthora genome sequences uncover evolutionary origins and mechanisms of pathogenesis.</title>
        <authorList>
            <person name="Tyler B.M."/>
            <person name="Tripathy S."/>
            <person name="Zhang X."/>
            <person name="Dehal P."/>
            <person name="Jiang R.H."/>
            <person name="Aerts A."/>
            <person name="Arredondo F.D."/>
            <person name="Baxter L."/>
            <person name="Bensasson D."/>
            <person name="Beynon J.L."/>
            <person name="Chapman J."/>
            <person name="Damasceno C.M."/>
            <person name="Dorrance A.E."/>
            <person name="Dou D."/>
            <person name="Dickerman A.W."/>
            <person name="Dubchak I.L."/>
            <person name="Garbelotto M."/>
            <person name="Gijzen M."/>
            <person name="Gordon S.G."/>
            <person name="Govers F."/>
            <person name="Grunwald N.J."/>
            <person name="Huang W."/>
            <person name="Ivors K.L."/>
            <person name="Jones R.W."/>
            <person name="Kamoun S."/>
            <person name="Krampis K."/>
            <person name="Lamour K.H."/>
            <person name="Lee M.K."/>
            <person name="McDonald W.H."/>
            <person name="Medina M."/>
            <person name="Meijer H.J."/>
            <person name="Nordberg E.K."/>
            <person name="Maclean D.J."/>
            <person name="Ospina-Giraldo M.D."/>
            <person name="Morris P.F."/>
            <person name="Phuntumart V."/>
            <person name="Putnam N.H."/>
            <person name="Rash S."/>
            <person name="Rose J.K."/>
            <person name="Sakihama Y."/>
            <person name="Salamov A.A."/>
            <person name="Savidor A."/>
            <person name="Scheuring C.F."/>
            <person name="Smith B.M."/>
            <person name="Sobral B.W."/>
            <person name="Terry A."/>
            <person name="Torto-Alalibo T.A."/>
            <person name="Win J."/>
            <person name="Xu Z."/>
            <person name="Zhang H."/>
            <person name="Grigoriev I.V."/>
            <person name="Rokhsar D.S."/>
            <person name="Boore J.L."/>
        </authorList>
    </citation>
    <scope>NUCLEOTIDE SEQUENCE [LARGE SCALE GENOMIC DNA]</scope>
    <source>
        <strain evidence="2 3">P6497</strain>
    </source>
</reference>
<organism evidence="2 3">
    <name type="scientific">Phytophthora sojae (strain P6497)</name>
    <name type="common">Soybean stem and root rot agent</name>
    <name type="synonym">Phytophthora megasperma f. sp. glycines</name>
    <dbReference type="NCBI Taxonomy" id="1094619"/>
    <lineage>
        <taxon>Eukaryota</taxon>
        <taxon>Sar</taxon>
        <taxon>Stramenopiles</taxon>
        <taxon>Oomycota</taxon>
        <taxon>Peronosporomycetes</taxon>
        <taxon>Peronosporales</taxon>
        <taxon>Peronosporaceae</taxon>
        <taxon>Phytophthora</taxon>
    </lineage>
</organism>
<dbReference type="SUPFAM" id="SSF56112">
    <property type="entry name" value="Protein kinase-like (PK-like)"/>
    <property type="match status" value="2"/>
</dbReference>
<dbReference type="GeneID" id="20645107"/>
<protein>
    <recommendedName>
        <fullName evidence="1">Protein kinase domain-containing protein</fullName>
    </recommendedName>
</protein>
<dbReference type="Pfam" id="PF07714">
    <property type="entry name" value="PK_Tyr_Ser-Thr"/>
    <property type="match status" value="1"/>
</dbReference>
<dbReference type="RefSeq" id="XP_009518349.1">
    <property type="nucleotide sequence ID" value="XM_009520054.1"/>
</dbReference>
<evidence type="ECO:0000259" key="1">
    <source>
        <dbReference type="PROSITE" id="PS50011"/>
    </source>
</evidence>
<dbReference type="InParanoid" id="G4YTD9"/>
<dbReference type="PANTHER" id="PTHR44329:SF214">
    <property type="entry name" value="PROTEIN KINASE DOMAIN-CONTAINING PROTEIN"/>
    <property type="match status" value="1"/>
</dbReference>
<feature type="domain" description="Protein kinase" evidence="1">
    <location>
        <begin position="274"/>
        <end position="514"/>
    </location>
</feature>
<dbReference type="Gene3D" id="3.30.200.20">
    <property type="entry name" value="Phosphorylase Kinase, domain 1"/>
    <property type="match status" value="1"/>
</dbReference>
<dbReference type="Pfam" id="PF00069">
    <property type="entry name" value="Pkinase"/>
    <property type="match status" value="1"/>
</dbReference>
<dbReference type="Proteomes" id="UP000002640">
    <property type="component" value="Unassembled WGS sequence"/>
</dbReference>